<keyword evidence="2" id="KW-1185">Reference proteome</keyword>
<dbReference type="OrthoDB" id="5324665at2"/>
<name>A0A4Q1B226_9BACT</name>
<dbReference type="Proteomes" id="UP000289718">
    <property type="component" value="Unassembled WGS sequence"/>
</dbReference>
<protein>
    <recommendedName>
        <fullName evidence="3">Flagellar protein FlgJ N-terminal domain-containing protein</fullName>
    </recommendedName>
</protein>
<dbReference type="RefSeq" id="WP_129062340.1">
    <property type="nucleotide sequence ID" value="NZ_NXIE01000005.1"/>
</dbReference>
<gene>
    <name evidence="1" type="ORF">CP965_11945</name>
</gene>
<evidence type="ECO:0000313" key="1">
    <source>
        <dbReference type="EMBL" id="RXK11886.1"/>
    </source>
</evidence>
<accession>A0A4Q1B226</accession>
<dbReference type="AlphaFoldDB" id="A0A4Q1B226"/>
<proteinExistence type="predicted"/>
<dbReference type="EMBL" id="NXIE01000005">
    <property type="protein sequence ID" value="RXK11886.1"/>
    <property type="molecule type" value="Genomic_DNA"/>
</dbReference>
<comment type="caution">
    <text evidence="1">The sequence shown here is derived from an EMBL/GenBank/DDBJ whole genome shotgun (WGS) entry which is preliminary data.</text>
</comment>
<organism evidence="1 2">
    <name type="scientific">Halarcobacter mediterraneus</name>
    <dbReference type="NCBI Taxonomy" id="2023153"/>
    <lineage>
        <taxon>Bacteria</taxon>
        <taxon>Pseudomonadati</taxon>
        <taxon>Campylobacterota</taxon>
        <taxon>Epsilonproteobacteria</taxon>
        <taxon>Campylobacterales</taxon>
        <taxon>Arcobacteraceae</taxon>
        <taxon>Halarcobacter</taxon>
    </lineage>
</organism>
<evidence type="ECO:0000313" key="2">
    <source>
        <dbReference type="Proteomes" id="UP000289718"/>
    </source>
</evidence>
<reference evidence="1 2" key="1">
    <citation type="submission" date="2017-09" db="EMBL/GenBank/DDBJ databases">
        <title>Genomics of the genus Arcobacter.</title>
        <authorList>
            <person name="Perez-Cataluna A."/>
            <person name="Figueras M.J."/>
            <person name="Salas-Masso N."/>
        </authorList>
    </citation>
    <scope>NUCLEOTIDE SEQUENCE [LARGE SCALE GENOMIC DNA]</scope>
    <source>
        <strain evidence="1 2">F156-34</strain>
    </source>
</reference>
<evidence type="ECO:0008006" key="3">
    <source>
        <dbReference type="Google" id="ProtNLM"/>
    </source>
</evidence>
<sequence>MDINTNFSDIKMIEKSPVDNYKNVDASKLEDEALRKVSDDFEAFFMKQLLDISLKDSKLAGESSGSEIIKSMYTDAVSRQTNGMVGISDMLYNFLSERKN</sequence>